<gene>
    <name evidence="1" type="ORF">NCTC13316_00511</name>
</gene>
<evidence type="ECO:0000313" key="1">
    <source>
        <dbReference type="EMBL" id="STX50430.1"/>
    </source>
</evidence>
<name>A0A378JJT9_9GAMM</name>
<sequence length="220" mass="25070">MYSKHTNATAKFATFFQLKNVNQINQQALSRDMTELQNMKGLLNSQRIKLLFGHYGIELIFQEDNIRISNLHSNGIMRTCAIVNFSLPIPVWLKNTHNKIYHGSSIGQTIKDQGFELTKGDVYFGVVNLPKAVKDKMETDEDLAAVHIYQLLVKNPETSQSLVYCTISEVHSPLYFTLEDLRQLNPESQKNSNLTELGQKSLKELSTLDQYFTLSKANQP</sequence>
<dbReference type="OrthoDB" id="1435691at2"/>
<reference evidence="1 2" key="1">
    <citation type="submission" date="2018-06" db="EMBL/GenBank/DDBJ databases">
        <authorList>
            <consortium name="Pathogen Informatics"/>
            <person name="Doyle S."/>
        </authorList>
    </citation>
    <scope>NUCLEOTIDE SEQUENCE [LARGE SCALE GENOMIC DNA]</scope>
    <source>
        <strain evidence="1 2">NCTC13316</strain>
    </source>
</reference>
<accession>A0A378JJT9</accession>
<organism evidence="1 2">
    <name type="scientific">Legionella busanensis</name>
    <dbReference type="NCBI Taxonomy" id="190655"/>
    <lineage>
        <taxon>Bacteria</taxon>
        <taxon>Pseudomonadati</taxon>
        <taxon>Pseudomonadota</taxon>
        <taxon>Gammaproteobacteria</taxon>
        <taxon>Legionellales</taxon>
        <taxon>Legionellaceae</taxon>
        <taxon>Legionella</taxon>
    </lineage>
</organism>
<protein>
    <submittedName>
        <fullName evidence="1">Uncharacterized protein</fullName>
    </submittedName>
</protein>
<proteinExistence type="predicted"/>
<dbReference type="Proteomes" id="UP000254794">
    <property type="component" value="Unassembled WGS sequence"/>
</dbReference>
<dbReference type="AlphaFoldDB" id="A0A378JJT9"/>
<dbReference type="RefSeq" id="WP_115330149.1">
    <property type="nucleotide sequence ID" value="NZ_CAAAHP010000004.1"/>
</dbReference>
<keyword evidence="2" id="KW-1185">Reference proteome</keyword>
<evidence type="ECO:0000313" key="2">
    <source>
        <dbReference type="Proteomes" id="UP000254794"/>
    </source>
</evidence>
<dbReference type="EMBL" id="UGOD01000001">
    <property type="protein sequence ID" value="STX50430.1"/>
    <property type="molecule type" value="Genomic_DNA"/>
</dbReference>